<dbReference type="EMBL" id="BKZQ01000003">
    <property type="protein sequence ID" value="GER69048.1"/>
    <property type="molecule type" value="Genomic_DNA"/>
</dbReference>
<dbReference type="GO" id="GO:0005829">
    <property type="term" value="C:cytosol"/>
    <property type="evidence" value="ECO:0007669"/>
    <property type="project" value="TreeGrafter"/>
</dbReference>
<dbReference type="RefSeq" id="WP_151697402.1">
    <property type="nucleotide sequence ID" value="NZ_BKZP01000001.1"/>
</dbReference>
<dbReference type="Pfam" id="PF02108">
    <property type="entry name" value="FliH"/>
    <property type="match status" value="1"/>
</dbReference>
<dbReference type="GO" id="GO:0044781">
    <property type="term" value="P:bacterial-type flagellum organization"/>
    <property type="evidence" value="ECO:0007669"/>
    <property type="project" value="UniProtKB-KW"/>
</dbReference>
<evidence type="ECO:0000256" key="2">
    <source>
        <dbReference type="ARBA" id="ARBA00006602"/>
    </source>
</evidence>
<keyword evidence="10" id="KW-0282">Flagellum</keyword>
<accession>A0A5J4JFD6</accession>
<keyword evidence="3" id="KW-0813">Transport</keyword>
<dbReference type="InterPro" id="IPR018035">
    <property type="entry name" value="Flagellar_FliH/T3SS_HrpE"/>
</dbReference>
<evidence type="ECO:0000256" key="5">
    <source>
        <dbReference type="ARBA" id="ARBA00022927"/>
    </source>
</evidence>
<dbReference type="PANTHER" id="PTHR34982">
    <property type="entry name" value="YOP PROTEINS TRANSLOCATION PROTEIN L"/>
    <property type="match status" value="1"/>
</dbReference>
<keyword evidence="11" id="KW-1185">Reference proteome</keyword>
<evidence type="ECO:0000256" key="7">
    <source>
        <dbReference type="NCBIfam" id="TIGR03825"/>
    </source>
</evidence>
<proteinExistence type="inferred from homology"/>
<dbReference type="InterPro" id="IPR051472">
    <property type="entry name" value="T3SS_Stator/FliH"/>
</dbReference>
<dbReference type="GO" id="GO:0015031">
    <property type="term" value="P:protein transport"/>
    <property type="evidence" value="ECO:0007669"/>
    <property type="project" value="UniProtKB-KW"/>
</dbReference>
<dbReference type="PANTHER" id="PTHR34982:SF1">
    <property type="entry name" value="FLAGELLAR ASSEMBLY PROTEIN FLIH"/>
    <property type="match status" value="1"/>
</dbReference>
<keyword evidence="8" id="KW-0175">Coiled coil</keyword>
<evidence type="ECO:0000259" key="9">
    <source>
        <dbReference type="Pfam" id="PF02108"/>
    </source>
</evidence>
<dbReference type="Proteomes" id="UP000391919">
    <property type="component" value="Unassembled WGS sequence"/>
</dbReference>
<evidence type="ECO:0000313" key="11">
    <source>
        <dbReference type="Proteomes" id="UP000391919"/>
    </source>
</evidence>
<comment type="similarity">
    <text evidence="2">Belongs to the FliH family.</text>
</comment>
<name>A0A5J4JFD6_9BACI</name>
<keyword evidence="4" id="KW-1005">Bacterial flagellum biogenesis</keyword>
<evidence type="ECO:0000256" key="3">
    <source>
        <dbReference type="ARBA" id="ARBA00022448"/>
    </source>
</evidence>
<sequence>MSNIIKTKRNANVVSQTRLIGVRALPVFPAGGRDAEEVHALRQKLFAKYQSEAEQLLADSQKEAEAIRRQIEEEKKTWEEDKARLIEEARSQGFEAGYADGRKEGLESFRENIRASVQIVDRSKQAYKKHLEASEKEILDIAMKAAGHILHDTIETSPEKILSIVKSVLKEAIGYKEVDLHVHPGQYAFVMDNKEDIDAIFPNDTKCYVYPDESLEPFQVFIESGSGRIDASLDSQLAELKARLMELLEDDAN</sequence>
<keyword evidence="6" id="KW-1006">Bacterial flagellum protein export</keyword>
<gene>
    <name evidence="10" type="primary">fliH</name>
    <name evidence="10" type="ORF">BpJC7_03510</name>
</gene>
<reference evidence="10 11" key="1">
    <citation type="submission" date="2019-09" db="EMBL/GenBank/DDBJ databases">
        <title>Draft genome sequence of Bacillus sp. JC-7.</title>
        <authorList>
            <person name="Tanaka N."/>
            <person name="Shiwa Y."/>
            <person name="Fujita N."/>
            <person name="Tanasupawat S."/>
        </authorList>
    </citation>
    <scope>NUCLEOTIDE SEQUENCE [LARGE SCALE GENOMIC DNA]</scope>
    <source>
        <strain evidence="10 11">JC-7</strain>
    </source>
</reference>
<keyword evidence="10" id="KW-0969">Cilium</keyword>
<dbReference type="AlphaFoldDB" id="A0A5J4JFD6"/>
<dbReference type="InterPro" id="IPR022524">
    <property type="entry name" value="FliH_Bacilli"/>
</dbReference>
<feature type="coiled-coil region" evidence="8">
    <location>
        <begin position="50"/>
        <end position="88"/>
    </location>
</feature>
<comment type="caution">
    <text evidence="10">The sequence shown here is derived from an EMBL/GenBank/DDBJ whole genome shotgun (WGS) entry which is preliminary data.</text>
</comment>
<keyword evidence="5" id="KW-0653">Protein transport</keyword>
<protein>
    <recommendedName>
        <fullName evidence="7">Flagellar assembly protein FliH</fullName>
    </recommendedName>
</protein>
<comment type="function">
    <text evidence="1">Needed for flagellar regrowth and assembly.</text>
</comment>
<feature type="domain" description="Flagellar assembly protein FliH/Type III secretion system HrpE" evidence="9">
    <location>
        <begin position="118"/>
        <end position="239"/>
    </location>
</feature>
<keyword evidence="10" id="KW-0966">Cell projection</keyword>
<evidence type="ECO:0000256" key="8">
    <source>
        <dbReference type="SAM" id="Coils"/>
    </source>
</evidence>
<dbReference type="NCBIfam" id="TIGR03825">
    <property type="entry name" value="FliH_bacil"/>
    <property type="match status" value="1"/>
</dbReference>
<evidence type="ECO:0000256" key="4">
    <source>
        <dbReference type="ARBA" id="ARBA00022795"/>
    </source>
</evidence>
<evidence type="ECO:0000313" key="10">
    <source>
        <dbReference type="EMBL" id="GER69048.1"/>
    </source>
</evidence>
<evidence type="ECO:0000256" key="1">
    <source>
        <dbReference type="ARBA" id="ARBA00003041"/>
    </source>
</evidence>
<evidence type="ECO:0000256" key="6">
    <source>
        <dbReference type="ARBA" id="ARBA00023225"/>
    </source>
</evidence>
<organism evidence="10 11">
    <name type="scientific">Weizmannia acidilactici</name>
    <dbReference type="NCBI Taxonomy" id="2607726"/>
    <lineage>
        <taxon>Bacteria</taxon>
        <taxon>Bacillati</taxon>
        <taxon>Bacillota</taxon>
        <taxon>Bacilli</taxon>
        <taxon>Bacillales</taxon>
        <taxon>Bacillaceae</taxon>
        <taxon>Heyndrickxia</taxon>
    </lineage>
</organism>